<evidence type="ECO:0000313" key="2">
    <source>
        <dbReference type="EMBL" id="CAB4190324.1"/>
    </source>
</evidence>
<accession>A0A6J5RF98</accession>
<sequence length="745" mass="74943">MHALAQHLQAQGRGNDSMLVHMTPGEVSGLQALAHASGGSLTTNPTTGFPEAGWLESLLPTLAGVAGGALGVDPYIAGLGGAAVQTAITGDLGKGLMAGLGAFGGASIGYGVLGGSGRDTLGLNSSLKTEQALGPTAPGDIYPTAPTATSGTYLRDTSGVDRVNKGMFENFSAASKAGSPFGDSETFAKFAPYAAALGVAAPMLGSMDSKTASYNPATMDTTPEYKGPYTFAPRQVISKPNQLTNSSEHMYFPNPNDYQVIPRAAAGGLVALADGGVTTIAAPELYEDPSRGKFYGGGKPRTGADYLAMLGALPGGAPPPPAAPYKDYTFRPQASGAGEKNYGIVTPPGIDLTGGFSGGGGDPNRNPYAPTNDGTGPGWDGIPGSTGDRVGDAQFAGMGMGGYDPNRQYNSYGTGTSGLGSLAGQVGDYASNFAKLPTSWTGDNSRQALINAARFIPGAGMIPSIGAGLAEGLHVFNPAGSTGSGAGNIVGQSDRIQDLVRSGADYAYHNFFGGDYSAAEEIAPFNKAFDQSAADVNRLYNTRENPPENTAAVNNRSYEDSGVGGIGGSGAWNGSGGGGGWGGFGDSATRLGGFGGFGGGGGGGGDIEGFRPVSKQGSARGGSVNLGNNSFVMDARTVSEMGNGSSSAGQELLARLGGQPIHGAGDGVSDSIHANIGGKQEARVARDEVQFSPESVARLGGGDTNKGSKFLYSLMAKAREARIKAAKKDGGRGVDTGLRALVGAK</sequence>
<name>A0A6J5RF98_9CAUD</name>
<feature type="region of interest" description="Disordered" evidence="1">
    <location>
        <begin position="603"/>
        <end position="626"/>
    </location>
</feature>
<gene>
    <name evidence="2" type="ORF">UFOVP1193_52</name>
</gene>
<organism evidence="2">
    <name type="scientific">uncultured Caudovirales phage</name>
    <dbReference type="NCBI Taxonomy" id="2100421"/>
    <lineage>
        <taxon>Viruses</taxon>
        <taxon>Duplodnaviria</taxon>
        <taxon>Heunggongvirae</taxon>
        <taxon>Uroviricota</taxon>
        <taxon>Caudoviricetes</taxon>
        <taxon>Peduoviridae</taxon>
        <taxon>Maltschvirus</taxon>
        <taxon>Maltschvirus maltsch</taxon>
    </lineage>
</organism>
<dbReference type="EMBL" id="LR797156">
    <property type="protein sequence ID" value="CAB4190324.1"/>
    <property type="molecule type" value="Genomic_DNA"/>
</dbReference>
<protein>
    <submittedName>
        <fullName evidence="2">Uncharacterized protein</fullName>
    </submittedName>
</protein>
<proteinExistence type="predicted"/>
<feature type="region of interest" description="Disordered" evidence="1">
    <location>
        <begin position="132"/>
        <end position="156"/>
    </location>
</feature>
<evidence type="ECO:0000256" key="1">
    <source>
        <dbReference type="SAM" id="MobiDB-lite"/>
    </source>
</evidence>
<reference evidence="2" key="1">
    <citation type="submission" date="2020-05" db="EMBL/GenBank/DDBJ databases">
        <authorList>
            <person name="Chiriac C."/>
            <person name="Salcher M."/>
            <person name="Ghai R."/>
            <person name="Kavagutti S V."/>
        </authorList>
    </citation>
    <scope>NUCLEOTIDE SEQUENCE</scope>
</reference>